<reference evidence="9 10" key="1">
    <citation type="submission" date="2016-09" db="EMBL/GenBank/DDBJ databases">
        <title>Vagococcus teuberi sp. nov., isolated from the Malian artisanal sour milk fene.</title>
        <authorList>
            <person name="Wullschleger S."/>
            <person name="Seifert C."/>
            <person name="Baumgartner S."/>
            <person name="Lacroix C."/>
            <person name="Bonfoh B."/>
            <person name="Stevens M.J."/>
            <person name="Meile L."/>
        </authorList>
    </citation>
    <scope>NUCLEOTIDE SEQUENCE [LARGE SCALE GENOMIC DNA]</scope>
    <source>
        <strain evidence="9 10">DSM 21459</strain>
    </source>
</reference>
<dbReference type="GO" id="GO:0045454">
    <property type="term" value="P:cell redox homeostasis"/>
    <property type="evidence" value="ECO:0007669"/>
    <property type="project" value="InterPro"/>
</dbReference>
<dbReference type="InterPro" id="IPR011909">
    <property type="entry name" value="GlrX_NrdH"/>
</dbReference>
<dbReference type="EMBL" id="CP017267">
    <property type="protein sequence ID" value="APB30598.1"/>
    <property type="molecule type" value="Genomic_DNA"/>
</dbReference>
<keyword evidence="4" id="KW-0813">Transport</keyword>
<dbReference type="CDD" id="cd02976">
    <property type="entry name" value="NrdH"/>
    <property type="match status" value="1"/>
</dbReference>
<dbReference type="STRING" id="519472.BHY08_01400"/>
<dbReference type="OrthoDB" id="9795531at2"/>
<comment type="similarity">
    <text evidence="2">Belongs to the glutaredoxin family.</text>
</comment>
<dbReference type="NCBIfam" id="TIGR02194">
    <property type="entry name" value="GlrX_NrdH"/>
    <property type="match status" value="1"/>
</dbReference>
<sequence length="77" mass="8866">MNTITLYTKNNCPQCLMTKKFLAQKNVEFNEINIDNEPQYIDSLKKQGFQSVPVLKTMDDNVTIVGFRPDQLRTLAV</sequence>
<evidence type="ECO:0000256" key="1">
    <source>
        <dbReference type="ARBA" id="ARBA00002292"/>
    </source>
</evidence>
<dbReference type="AlphaFoldDB" id="A0A1J0A3U7"/>
<evidence type="ECO:0000256" key="4">
    <source>
        <dbReference type="ARBA" id="ARBA00022448"/>
    </source>
</evidence>
<dbReference type="Pfam" id="PF00462">
    <property type="entry name" value="Glutaredoxin"/>
    <property type="match status" value="1"/>
</dbReference>
<dbReference type="Gene3D" id="3.40.30.10">
    <property type="entry name" value="Glutaredoxin"/>
    <property type="match status" value="1"/>
</dbReference>
<feature type="domain" description="Glutaredoxin" evidence="8">
    <location>
        <begin position="4"/>
        <end position="55"/>
    </location>
</feature>
<proteinExistence type="inferred from homology"/>
<keyword evidence="10" id="KW-1185">Reference proteome</keyword>
<dbReference type="PANTHER" id="PTHR34386">
    <property type="entry name" value="GLUTAREDOXIN"/>
    <property type="match status" value="1"/>
</dbReference>
<dbReference type="GO" id="GO:0009055">
    <property type="term" value="F:electron transfer activity"/>
    <property type="evidence" value="ECO:0007669"/>
    <property type="project" value="TreeGrafter"/>
</dbReference>
<name>A0A1J0A3U7_9ENTE</name>
<protein>
    <recommendedName>
        <fullName evidence="3">Glutaredoxin-like protein NrdH</fullName>
    </recommendedName>
</protein>
<dbReference type="Proteomes" id="UP000191200">
    <property type="component" value="Chromosome"/>
</dbReference>
<evidence type="ECO:0000256" key="6">
    <source>
        <dbReference type="ARBA" id="ARBA00023157"/>
    </source>
</evidence>
<accession>A0A1J0A3U7</accession>
<evidence type="ECO:0000256" key="7">
    <source>
        <dbReference type="ARBA" id="ARBA00023284"/>
    </source>
</evidence>
<dbReference type="SUPFAM" id="SSF52833">
    <property type="entry name" value="Thioredoxin-like"/>
    <property type="match status" value="1"/>
</dbReference>
<organism evidence="9 10">
    <name type="scientific">Vagococcus teuberi</name>
    <dbReference type="NCBI Taxonomy" id="519472"/>
    <lineage>
        <taxon>Bacteria</taxon>
        <taxon>Bacillati</taxon>
        <taxon>Bacillota</taxon>
        <taxon>Bacilli</taxon>
        <taxon>Lactobacillales</taxon>
        <taxon>Enterococcaceae</taxon>
        <taxon>Vagococcus</taxon>
    </lineage>
</organism>
<dbReference type="PROSITE" id="PS51354">
    <property type="entry name" value="GLUTAREDOXIN_2"/>
    <property type="match status" value="1"/>
</dbReference>
<evidence type="ECO:0000256" key="3">
    <source>
        <dbReference type="ARBA" id="ARBA00017945"/>
    </source>
</evidence>
<dbReference type="InterPro" id="IPR051548">
    <property type="entry name" value="Grx-like_ET"/>
</dbReference>
<dbReference type="InterPro" id="IPR036249">
    <property type="entry name" value="Thioredoxin-like_sf"/>
</dbReference>
<evidence type="ECO:0000256" key="5">
    <source>
        <dbReference type="ARBA" id="ARBA00022982"/>
    </source>
</evidence>
<keyword evidence="6" id="KW-1015">Disulfide bond</keyword>
<dbReference type="KEGG" id="vte:BHY08_01400"/>
<dbReference type="RefSeq" id="WP_071456166.1">
    <property type="nucleotide sequence ID" value="NZ_CABJEN010000005.1"/>
</dbReference>
<evidence type="ECO:0000313" key="10">
    <source>
        <dbReference type="Proteomes" id="UP000191200"/>
    </source>
</evidence>
<keyword evidence="5" id="KW-0249">Electron transport</keyword>
<evidence type="ECO:0000259" key="8">
    <source>
        <dbReference type="Pfam" id="PF00462"/>
    </source>
</evidence>
<keyword evidence="7" id="KW-0676">Redox-active center</keyword>
<dbReference type="PANTHER" id="PTHR34386:SF1">
    <property type="entry name" value="GLUTAREDOXIN-LIKE PROTEIN NRDH"/>
    <property type="match status" value="1"/>
</dbReference>
<comment type="function">
    <text evidence="1">Electron transport system for the ribonucleotide reductase system NrdEF.</text>
</comment>
<dbReference type="InterPro" id="IPR002109">
    <property type="entry name" value="Glutaredoxin"/>
</dbReference>
<gene>
    <name evidence="9" type="ORF">BHY08_01400</name>
</gene>
<evidence type="ECO:0000256" key="2">
    <source>
        <dbReference type="ARBA" id="ARBA00007787"/>
    </source>
</evidence>
<evidence type="ECO:0000313" key="9">
    <source>
        <dbReference type="EMBL" id="APB30598.1"/>
    </source>
</evidence>